<gene>
    <name evidence="1" type="ORF">POPTR_013G158700</name>
</gene>
<sequence length="67" mass="7867">MHNIQTILNCAFFSPFVQIPTHKGYISEREKRHVNQLCGFLQFIYEENWEGGGCKVELMIHNCSHQN</sequence>
<reference evidence="1 2" key="1">
    <citation type="journal article" date="2006" name="Science">
        <title>The genome of black cottonwood, Populus trichocarpa (Torr. &amp; Gray).</title>
        <authorList>
            <person name="Tuskan G.A."/>
            <person name="Difazio S."/>
            <person name="Jansson S."/>
            <person name="Bohlmann J."/>
            <person name="Grigoriev I."/>
            <person name="Hellsten U."/>
            <person name="Putnam N."/>
            <person name="Ralph S."/>
            <person name="Rombauts S."/>
            <person name="Salamov A."/>
            <person name="Schein J."/>
            <person name="Sterck L."/>
            <person name="Aerts A."/>
            <person name="Bhalerao R.R."/>
            <person name="Bhalerao R.P."/>
            <person name="Blaudez D."/>
            <person name="Boerjan W."/>
            <person name="Brun A."/>
            <person name="Brunner A."/>
            <person name="Busov V."/>
            <person name="Campbell M."/>
            <person name="Carlson J."/>
            <person name="Chalot M."/>
            <person name="Chapman J."/>
            <person name="Chen G.L."/>
            <person name="Cooper D."/>
            <person name="Coutinho P.M."/>
            <person name="Couturier J."/>
            <person name="Covert S."/>
            <person name="Cronk Q."/>
            <person name="Cunningham R."/>
            <person name="Davis J."/>
            <person name="Degroeve S."/>
            <person name="Dejardin A."/>
            <person name="Depamphilis C."/>
            <person name="Detter J."/>
            <person name="Dirks B."/>
            <person name="Dubchak I."/>
            <person name="Duplessis S."/>
            <person name="Ehlting J."/>
            <person name="Ellis B."/>
            <person name="Gendler K."/>
            <person name="Goodstein D."/>
            <person name="Gribskov M."/>
            <person name="Grimwood J."/>
            <person name="Groover A."/>
            <person name="Gunter L."/>
            <person name="Hamberger B."/>
            <person name="Heinze B."/>
            <person name="Helariutta Y."/>
            <person name="Henrissat B."/>
            <person name="Holligan D."/>
            <person name="Holt R."/>
            <person name="Huang W."/>
            <person name="Islam-Faridi N."/>
            <person name="Jones S."/>
            <person name="Jones-Rhoades M."/>
            <person name="Jorgensen R."/>
            <person name="Joshi C."/>
            <person name="Kangasjarvi J."/>
            <person name="Karlsson J."/>
            <person name="Kelleher C."/>
            <person name="Kirkpatrick R."/>
            <person name="Kirst M."/>
            <person name="Kohler A."/>
            <person name="Kalluri U."/>
            <person name="Larimer F."/>
            <person name="Leebens-Mack J."/>
            <person name="Leple J.C."/>
            <person name="Locascio P."/>
            <person name="Lou Y."/>
            <person name="Lucas S."/>
            <person name="Martin F."/>
            <person name="Montanini B."/>
            <person name="Napoli C."/>
            <person name="Nelson D.R."/>
            <person name="Nelson C."/>
            <person name="Nieminen K."/>
            <person name="Nilsson O."/>
            <person name="Pereda V."/>
            <person name="Peter G."/>
            <person name="Philippe R."/>
            <person name="Pilate G."/>
            <person name="Poliakov A."/>
            <person name="Razumovskaya J."/>
            <person name="Richardson P."/>
            <person name="Rinaldi C."/>
            <person name="Ritland K."/>
            <person name="Rouze P."/>
            <person name="Ryaboy D."/>
            <person name="Schmutz J."/>
            <person name="Schrader J."/>
            <person name="Segerman B."/>
            <person name="Shin H."/>
            <person name="Siddiqui A."/>
            <person name="Sterky F."/>
            <person name="Terry A."/>
            <person name="Tsai C.J."/>
            <person name="Uberbacher E."/>
            <person name="Unneberg P."/>
            <person name="Vahala J."/>
            <person name="Wall K."/>
            <person name="Wessler S."/>
            <person name="Yang G."/>
            <person name="Yin T."/>
            <person name="Douglas C."/>
            <person name="Marra M."/>
            <person name="Sandberg G."/>
            <person name="Van de Peer Y."/>
            <person name="Rokhsar D."/>
        </authorList>
    </citation>
    <scope>NUCLEOTIDE SEQUENCE [LARGE SCALE GENOMIC DNA]</scope>
    <source>
        <strain evidence="2">cv. Nisqually</strain>
    </source>
</reference>
<dbReference type="AlphaFoldDB" id="U5FTJ1"/>
<dbReference type="InParanoid" id="U5FTJ1"/>
<organism evidence="1 2">
    <name type="scientific">Populus trichocarpa</name>
    <name type="common">Western balsam poplar</name>
    <name type="synonym">Populus balsamifera subsp. trichocarpa</name>
    <dbReference type="NCBI Taxonomy" id="3694"/>
    <lineage>
        <taxon>Eukaryota</taxon>
        <taxon>Viridiplantae</taxon>
        <taxon>Streptophyta</taxon>
        <taxon>Embryophyta</taxon>
        <taxon>Tracheophyta</taxon>
        <taxon>Spermatophyta</taxon>
        <taxon>Magnoliopsida</taxon>
        <taxon>eudicotyledons</taxon>
        <taxon>Gunneridae</taxon>
        <taxon>Pentapetalae</taxon>
        <taxon>rosids</taxon>
        <taxon>fabids</taxon>
        <taxon>Malpighiales</taxon>
        <taxon>Salicaceae</taxon>
        <taxon>Saliceae</taxon>
        <taxon>Populus</taxon>
    </lineage>
</organism>
<dbReference type="EMBL" id="CM009302">
    <property type="protein sequence ID" value="PNT08569.1"/>
    <property type="molecule type" value="Genomic_DNA"/>
</dbReference>
<proteinExistence type="predicted"/>
<keyword evidence="2" id="KW-1185">Reference proteome</keyword>
<accession>U5FTJ1</accession>
<name>U5FTJ1_POPTR</name>
<dbReference type="Proteomes" id="UP000006729">
    <property type="component" value="Chromosome 13"/>
</dbReference>
<dbReference type="HOGENOM" id="CLU_2817208_0_0_1"/>
<evidence type="ECO:0000313" key="1">
    <source>
        <dbReference type="EMBL" id="PNT08569.1"/>
    </source>
</evidence>
<protein>
    <submittedName>
        <fullName evidence="1">Uncharacterized protein</fullName>
    </submittedName>
</protein>
<evidence type="ECO:0000313" key="2">
    <source>
        <dbReference type="Proteomes" id="UP000006729"/>
    </source>
</evidence>